<dbReference type="InterPro" id="IPR011333">
    <property type="entry name" value="SKP1/BTB/POZ_sf"/>
</dbReference>
<dbReference type="AlphaFoldDB" id="A0AAW2Z630"/>
<dbReference type="InterPro" id="IPR051625">
    <property type="entry name" value="Signaling_Regulatory_Domain"/>
</dbReference>
<sequence length="625" mass="71661">MLNKKIKSHHELNGYFGGRKNAVTNIKQTTHYERIRTQDKFDQPLSNFADFRYVKQISMNRREFEVTTVNNEAFAIPFVAFYGHFQHRPVDGPFRKVVTDPRYYSSPVVGISEDGSFRDFKNVRDVAVSKNDIAVIDKNGCILVATDQSLSFSKLQIEGNPVFNRISGSTGHFAAVTEDGQLYTWGKNDRGQCGHAIYDYTIDKPRRVESLPENILYSASSPFFTVVVTESRSLYVFGTAGEENYKGFVHKDRPQDNYLRIYQPRMLPLPYDAKVSQVAVGTRHILVLTNKSQLLLWHYFELDGKHKRRKKDDWSQLSNSGVTVCRIFSNDHFFGSYNISLDALTTDQNELFNQAMTEMLTNREKFPTDFTLIVKTKGGGQALYPIHKIVLFARSEAFNQLFECDLNLQNDSFEIKEDDFSVVETKINVLYTGVPFGDSNLTSTRYPLLKQAHTDMYNLISFTLDDAIKNHCDVALEIEDQVIYCHKLILKGTPYFESMLRGSFTESQTSLQQPIQIINYSYSTILTVITFLYSRDASRYIDASNCVEVLLCAHEFNIKELEPVVISIIAINVDNESVESVLDVAERYNHSSLSLWCKLYMSAHLDELKDLESSTKRLLNDFMFQ</sequence>
<evidence type="ECO:0000256" key="2">
    <source>
        <dbReference type="PROSITE-ProRule" id="PRU00235"/>
    </source>
</evidence>
<dbReference type="PROSITE" id="PS50012">
    <property type="entry name" value="RCC1_3"/>
    <property type="match status" value="2"/>
</dbReference>
<evidence type="ECO:0000256" key="1">
    <source>
        <dbReference type="ARBA" id="ARBA00022737"/>
    </source>
</evidence>
<accession>A0AAW2Z630</accession>
<name>A0AAW2Z630_9EUKA</name>
<dbReference type="InterPro" id="IPR000408">
    <property type="entry name" value="Reg_chr_condens"/>
</dbReference>
<evidence type="ECO:0000313" key="4">
    <source>
        <dbReference type="EMBL" id="KAL0484146.1"/>
    </source>
</evidence>
<dbReference type="Gene3D" id="2.130.10.30">
    <property type="entry name" value="Regulator of chromosome condensation 1/beta-lactamase-inhibitor protein II"/>
    <property type="match status" value="1"/>
</dbReference>
<feature type="domain" description="BTB" evidence="3">
    <location>
        <begin position="368"/>
        <end position="433"/>
    </location>
</feature>
<evidence type="ECO:0000259" key="3">
    <source>
        <dbReference type="PROSITE" id="PS50097"/>
    </source>
</evidence>
<dbReference type="EMBL" id="JAOPGA020001024">
    <property type="protein sequence ID" value="KAL0484146.1"/>
    <property type="molecule type" value="Genomic_DNA"/>
</dbReference>
<feature type="repeat" description="RCC1" evidence="2">
    <location>
        <begin position="232"/>
        <end position="291"/>
    </location>
</feature>
<dbReference type="PROSITE" id="PS50097">
    <property type="entry name" value="BTB"/>
    <property type="match status" value="2"/>
</dbReference>
<dbReference type="Proteomes" id="UP001431209">
    <property type="component" value="Unassembled WGS sequence"/>
</dbReference>
<dbReference type="InterPro" id="IPR000210">
    <property type="entry name" value="BTB/POZ_dom"/>
</dbReference>
<protein>
    <submittedName>
        <fullName evidence="4">RCC1 and BTB domain-containing protein</fullName>
    </submittedName>
</protein>
<dbReference type="SUPFAM" id="SSF54695">
    <property type="entry name" value="POZ domain"/>
    <property type="match status" value="2"/>
</dbReference>
<keyword evidence="1" id="KW-0677">Repeat</keyword>
<dbReference type="Pfam" id="PF00415">
    <property type="entry name" value="RCC1"/>
    <property type="match status" value="1"/>
</dbReference>
<dbReference type="Gene3D" id="3.30.710.10">
    <property type="entry name" value="Potassium Channel Kv1.1, Chain A"/>
    <property type="match status" value="2"/>
</dbReference>
<feature type="repeat" description="RCC1" evidence="2">
    <location>
        <begin position="180"/>
        <end position="231"/>
    </location>
</feature>
<dbReference type="SUPFAM" id="SSF50985">
    <property type="entry name" value="RCC1/BLIP-II"/>
    <property type="match status" value="1"/>
</dbReference>
<dbReference type="SMART" id="SM00225">
    <property type="entry name" value="BTB"/>
    <property type="match status" value="2"/>
</dbReference>
<reference evidence="4 5" key="1">
    <citation type="submission" date="2024-03" db="EMBL/GenBank/DDBJ databases">
        <title>The Acrasis kona genome and developmental transcriptomes reveal deep origins of eukaryotic multicellular pathways.</title>
        <authorList>
            <person name="Sheikh S."/>
            <person name="Fu C.-J."/>
            <person name="Brown M.W."/>
            <person name="Baldauf S.L."/>
        </authorList>
    </citation>
    <scope>NUCLEOTIDE SEQUENCE [LARGE SCALE GENOMIC DNA]</scope>
    <source>
        <strain evidence="4 5">ATCC MYA-3509</strain>
    </source>
</reference>
<dbReference type="CDD" id="cd18186">
    <property type="entry name" value="BTB_POZ_ZBTB_KLHL-like"/>
    <property type="match status" value="2"/>
</dbReference>
<dbReference type="InterPro" id="IPR009091">
    <property type="entry name" value="RCC1/BLIP-II"/>
</dbReference>
<comment type="caution">
    <text evidence="4">The sequence shown here is derived from an EMBL/GenBank/DDBJ whole genome shotgun (WGS) entry which is preliminary data.</text>
</comment>
<organism evidence="4 5">
    <name type="scientific">Acrasis kona</name>
    <dbReference type="NCBI Taxonomy" id="1008807"/>
    <lineage>
        <taxon>Eukaryota</taxon>
        <taxon>Discoba</taxon>
        <taxon>Heterolobosea</taxon>
        <taxon>Tetramitia</taxon>
        <taxon>Eutetramitia</taxon>
        <taxon>Acrasidae</taxon>
        <taxon>Acrasis</taxon>
    </lineage>
</organism>
<proteinExistence type="predicted"/>
<evidence type="ECO:0000313" key="5">
    <source>
        <dbReference type="Proteomes" id="UP001431209"/>
    </source>
</evidence>
<feature type="domain" description="BTB" evidence="3">
    <location>
        <begin position="472"/>
        <end position="534"/>
    </location>
</feature>
<dbReference type="Pfam" id="PF00651">
    <property type="entry name" value="BTB"/>
    <property type="match status" value="2"/>
</dbReference>
<dbReference type="PANTHER" id="PTHR22872">
    <property type="entry name" value="BTK-BINDING PROTEIN-RELATED"/>
    <property type="match status" value="1"/>
</dbReference>
<gene>
    <name evidence="4" type="ORF">AKO1_004929</name>
</gene>
<keyword evidence="5" id="KW-1185">Reference proteome</keyword>